<feature type="transmembrane region" description="Helical" evidence="8">
    <location>
        <begin position="137"/>
        <end position="154"/>
    </location>
</feature>
<dbReference type="PANTHER" id="PTHR20855">
    <property type="entry name" value="ADIPOR/PROGESTIN RECEPTOR-RELATED"/>
    <property type="match status" value="1"/>
</dbReference>
<dbReference type="EMBL" id="JAAGWB010000035">
    <property type="protein sequence ID" value="NEN51771.1"/>
    <property type="molecule type" value="Genomic_DNA"/>
</dbReference>
<feature type="transmembrane region" description="Helical" evidence="8">
    <location>
        <begin position="186"/>
        <end position="204"/>
    </location>
</feature>
<feature type="transmembrane region" description="Helical" evidence="8">
    <location>
        <begin position="160"/>
        <end position="179"/>
    </location>
</feature>
<comment type="subcellular location">
    <subcellularLocation>
        <location evidence="1">Cell membrane</location>
        <topology evidence="1">Multi-pass membrane protein</topology>
    </subcellularLocation>
</comment>
<gene>
    <name evidence="10" type="ORF">G3R41_12635</name>
    <name evidence="9" type="ORF">GCU67_11980</name>
</gene>
<reference evidence="9 11" key="1">
    <citation type="submission" date="2020-01" db="EMBL/GenBank/DDBJ databases">
        <title>the WGS Modestobacter muralis CPCC 204518.</title>
        <authorList>
            <person name="Jiang Z."/>
        </authorList>
    </citation>
    <scope>NUCLEOTIDE SEQUENCE [LARGE SCALE GENOMIC DNA]</scope>
    <source>
        <strain evidence="9 11">DSM 100205</strain>
    </source>
</reference>
<evidence type="ECO:0000313" key="9">
    <source>
        <dbReference type="EMBL" id="NEK94883.1"/>
    </source>
</evidence>
<comment type="similarity">
    <text evidence="2">Belongs to the UPF0073 (Hly-III) family.</text>
</comment>
<evidence type="ECO:0000313" key="11">
    <source>
        <dbReference type="Proteomes" id="UP000468828"/>
    </source>
</evidence>
<dbReference type="InterPro" id="IPR005744">
    <property type="entry name" value="Hy-lIII"/>
</dbReference>
<dbReference type="Pfam" id="PF03006">
    <property type="entry name" value="HlyIII"/>
    <property type="match status" value="1"/>
</dbReference>
<dbReference type="InterPro" id="IPR004254">
    <property type="entry name" value="AdipoR/HlyIII-related"/>
</dbReference>
<keyword evidence="11" id="KW-1185">Reference proteome</keyword>
<dbReference type="Proteomes" id="UP000468828">
    <property type="component" value="Unassembled WGS sequence"/>
</dbReference>
<organism evidence="10 12">
    <name type="scientific">Modestobacter muralis</name>
    <dbReference type="NCBI Taxonomy" id="1608614"/>
    <lineage>
        <taxon>Bacteria</taxon>
        <taxon>Bacillati</taxon>
        <taxon>Actinomycetota</taxon>
        <taxon>Actinomycetes</taxon>
        <taxon>Geodermatophilales</taxon>
        <taxon>Geodermatophilaceae</taxon>
        <taxon>Modestobacter</taxon>
    </lineage>
</organism>
<evidence type="ECO:0000256" key="3">
    <source>
        <dbReference type="ARBA" id="ARBA00022475"/>
    </source>
</evidence>
<evidence type="ECO:0000256" key="6">
    <source>
        <dbReference type="ARBA" id="ARBA00023136"/>
    </source>
</evidence>
<keyword evidence="6 8" id="KW-0472">Membrane</keyword>
<dbReference type="NCBIfam" id="TIGR01065">
    <property type="entry name" value="hlyIII"/>
    <property type="match status" value="1"/>
</dbReference>
<protein>
    <submittedName>
        <fullName evidence="10">Hemolysin III family protein</fullName>
    </submittedName>
</protein>
<feature type="binding site" evidence="7">
    <location>
        <position position="247"/>
    </location>
    <ligand>
        <name>Zn(2+)</name>
        <dbReference type="ChEBI" id="CHEBI:29105"/>
    </ligand>
</feature>
<dbReference type="EMBL" id="JAAGWH010000033">
    <property type="protein sequence ID" value="NEK94883.1"/>
    <property type="molecule type" value="Genomic_DNA"/>
</dbReference>
<evidence type="ECO:0000256" key="8">
    <source>
        <dbReference type="SAM" id="Phobius"/>
    </source>
</evidence>
<dbReference type="RefSeq" id="WP_163611447.1">
    <property type="nucleotide sequence ID" value="NZ_JAAGWB010000035.1"/>
</dbReference>
<evidence type="ECO:0000256" key="5">
    <source>
        <dbReference type="ARBA" id="ARBA00022989"/>
    </source>
</evidence>
<dbReference type="GO" id="GO:0140911">
    <property type="term" value="F:pore-forming activity"/>
    <property type="evidence" value="ECO:0007669"/>
    <property type="project" value="InterPro"/>
</dbReference>
<keyword evidence="4 8" id="KW-0812">Transmembrane</keyword>
<dbReference type="PANTHER" id="PTHR20855:SF3">
    <property type="entry name" value="LD03007P"/>
    <property type="match status" value="1"/>
</dbReference>
<keyword evidence="5 8" id="KW-1133">Transmembrane helix</keyword>
<evidence type="ECO:0000256" key="1">
    <source>
        <dbReference type="ARBA" id="ARBA00004651"/>
    </source>
</evidence>
<evidence type="ECO:0000313" key="10">
    <source>
        <dbReference type="EMBL" id="NEN51771.1"/>
    </source>
</evidence>
<feature type="binding site" evidence="7">
    <location>
        <position position="118"/>
    </location>
    <ligand>
        <name>Zn(2+)</name>
        <dbReference type="ChEBI" id="CHEBI:29105"/>
    </ligand>
</feature>
<keyword evidence="3" id="KW-1003">Cell membrane</keyword>
<keyword evidence="7" id="KW-0862">Zinc</keyword>
<proteinExistence type="inferred from homology"/>
<dbReference type="GO" id="GO:0005886">
    <property type="term" value="C:plasma membrane"/>
    <property type="evidence" value="ECO:0007669"/>
    <property type="project" value="UniProtKB-SubCell"/>
</dbReference>
<reference evidence="10 12" key="2">
    <citation type="submission" date="2020-02" db="EMBL/GenBank/DDBJ databases">
        <title>The WGS of Modestobacter muralis DSM 100205.</title>
        <authorList>
            <person name="Jiang Z."/>
        </authorList>
    </citation>
    <scope>NUCLEOTIDE SEQUENCE [LARGE SCALE GENOMIC DNA]</scope>
    <source>
        <strain evidence="10 12">DSM 100205</strain>
    </source>
</reference>
<evidence type="ECO:0000256" key="7">
    <source>
        <dbReference type="PIRSR" id="PIRSR604254-1"/>
    </source>
</evidence>
<evidence type="ECO:0000256" key="2">
    <source>
        <dbReference type="ARBA" id="ARBA00008488"/>
    </source>
</evidence>
<sequence length="275" mass="30214">MTSSSHRGDDVRVTADGAELEAPLGQALTVVREEGEQVEALTHQGEHLLTDYGDADYDHPDTRPRMRGWLHLFAFFGSIVAGAVLIPLAFAQGARAGWPVTLYCLTILGLFGVSALYHRRRWSPRGWKWMKRADHSMIFVFIAGTYTPFAFLAVPEPTGWWLLAGVWTGAALGVALKLVWPHAPRWLGVPIYLGLGWAALFVLVDIVQQVGVTAMVLLAVGGVLYSIGAVAYAMKRPNPWPGTFGYHEVFHAMTIVAAACHYIAVHFTIFNSPFV</sequence>
<name>A0A6P0H7P0_9ACTN</name>
<dbReference type="GO" id="GO:0046872">
    <property type="term" value="F:metal ion binding"/>
    <property type="evidence" value="ECO:0007669"/>
    <property type="project" value="UniProtKB-KW"/>
</dbReference>
<keyword evidence="7" id="KW-0479">Metal-binding</keyword>
<feature type="transmembrane region" description="Helical" evidence="8">
    <location>
        <begin position="96"/>
        <end position="117"/>
    </location>
</feature>
<evidence type="ECO:0000256" key="4">
    <source>
        <dbReference type="ARBA" id="ARBA00022692"/>
    </source>
</evidence>
<feature type="transmembrane region" description="Helical" evidence="8">
    <location>
        <begin position="210"/>
        <end position="234"/>
    </location>
</feature>
<dbReference type="Proteomes" id="UP000471152">
    <property type="component" value="Unassembled WGS sequence"/>
</dbReference>
<feature type="transmembrane region" description="Helical" evidence="8">
    <location>
        <begin position="246"/>
        <end position="269"/>
    </location>
</feature>
<accession>A0A6P0H7P0</accession>
<feature type="binding site" evidence="7">
    <location>
        <position position="251"/>
    </location>
    <ligand>
        <name>Zn(2+)</name>
        <dbReference type="ChEBI" id="CHEBI:29105"/>
    </ligand>
</feature>
<feature type="transmembrane region" description="Helical" evidence="8">
    <location>
        <begin position="69"/>
        <end position="90"/>
    </location>
</feature>
<comment type="caution">
    <text evidence="10">The sequence shown here is derived from an EMBL/GenBank/DDBJ whole genome shotgun (WGS) entry which is preliminary data.</text>
</comment>
<dbReference type="AlphaFoldDB" id="A0A6P0H7P0"/>
<evidence type="ECO:0000313" key="12">
    <source>
        <dbReference type="Proteomes" id="UP000471152"/>
    </source>
</evidence>